<keyword evidence="6 8" id="KW-0472">Membrane</keyword>
<evidence type="ECO:0000256" key="7">
    <source>
        <dbReference type="SAM" id="MobiDB-lite"/>
    </source>
</evidence>
<dbReference type="RefSeq" id="WP_355390537.1">
    <property type="nucleotide sequence ID" value="NZ_JBEXPZ010000001.1"/>
</dbReference>
<dbReference type="EMBL" id="JBEXPZ010000001">
    <property type="protein sequence ID" value="MET9843132.1"/>
    <property type="molecule type" value="Genomic_DNA"/>
</dbReference>
<feature type="region of interest" description="Disordered" evidence="7">
    <location>
        <begin position="416"/>
        <end position="502"/>
    </location>
</feature>
<feature type="compositionally biased region" description="Low complexity" evidence="7">
    <location>
        <begin position="474"/>
        <end position="488"/>
    </location>
</feature>
<feature type="transmembrane region" description="Helical" evidence="8">
    <location>
        <begin position="235"/>
        <end position="262"/>
    </location>
</feature>
<keyword evidence="3" id="KW-1003">Cell membrane</keyword>
<comment type="caution">
    <text evidence="9">The sequence shown here is derived from an EMBL/GenBank/DDBJ whole genome shotgun (WGS) entry which is preliminary data.</text>
</comment>
<evidence type="ECO:0000256" key="3">
    <source>
        <dbReference type="ARBA" id="ARBA00022475"/>
    </source>
</evidence>
<evidence type="ECO:0000256" key="1">
    <source>
        <dbReference type="ARBA" id="ARBA00004651"/>
    </source>
</evidence>
<dbReference type="Gene3D" id="1.10.3860.10">
    <property type="entry name" value="Sodium:dicarboxylate symporter"/>
    <property type="match status" value="1"/>
</dbReference>
<dbReference type="PANTHER" id="PTHR42865:SF7">
    <property type="entry name" value="PROTON_GLUTAMATE-ASPARTATE SYMPORTER"/>
    <property type="match status" value="1"/>
</dbReference>
<feature type="transmembrane region" description="Helical" evidence="8">
    <location>
        <begin position="346"/>
        <end position="372"/>
    </location>
</feature>
<feature type="transmembrane region" description="Helical" evidence="8">
    <location>
        <begin position="95"/>
        <end position="118"/>
    </location>
</feature>
<evidence type="ECO:0000256" key="6">
    <source>
        <dbReference type="ARBA" id="ARBA00023136"/>
    </source>
</evidence>
<protein>
    <submittedName>
        <fullName evidence="9">Cation:dicarboxylase symporter family transporter</fullName>
    </submittedName>
</protein>
<keyword evidence="5 8" id="KW-1133">Transmembrane helix</keyword>
<dbReference type="InterPro" id="IPR001991">
    <property type="entry name" value="Na-dicarboxylate_symporter"/>
</dbReference>
<gene>
    <name evidence="9" type="ORF">ABZZ21_00825</name>
</gene>
<keyword evidence="2" id="KW-0813">Transport</keyword>
<keyword evidence="10" id="KW-1185">Reference proteome</keyword>
<organism evidence="9 10">
    <name type="scientific">Streptomyces ossamyceticus</name>
    <dbReference type="NCBI Taxonomy" id="249581"/>
    <lineage>
        <taxon>Bacteria</taxon>
        <taxon>Bacillati</taxon>
        <taxon>Actinomycetota</taxon>
        <taxon>Actinomycetes</taxon>
        <taxon>Kitasatosporales</taxon>
        <taxon>Streptomycetaceae</taxon>
        <taxon>Streptomyces</taxon>
    </lineage>
</organism>
<feature type="transmembrane region" description="Helical" evidence="8">
    <location>
        <begin position="378"/>
        <end position="395"/>
    </location>
</feature>
<dbReference type="SUPFAM" id="SSF118215">
    <property type="entry name" value="Proton glutamate symport protein"/>
    <property type="match status" value="1"/>
</dbReference>
<feature type="compositionally biased region" description="Basic and acidic residues" evidence="7">
    <location>
        <begin position="489"/>
        <end position="502"/>
    </location>
</feature>
<feature type="transmembrane region" description="Helical" evidence="8">
    <location>
        <begin position="31"/>
        <end position="50"/>
    </location>
</feature>
<feature type="transmembrane region" description="Helical" evidence="8">
    <location>
        <begin position="205"/>
        <end position="223"/>
    </location>
</feature>
<accession>A0ABV2UNL4</accession>
<evidence type="ECO:0000256" key="4">
    <source>
        <dbReference type="ARBA" id="ARBA00022692"/>
    </source>
</evidence>
<name>A0ABV2UNL4_9ACTN</name>
<reference evidence="9 10" key="1">
    <citation type="submission" date="2024-06" db="EMBL/GenBank/DDBJ databases">
        <title>The Natural Products Discovery Center: Release of the First 8490 Sequenced Strains for Exploring Actinobacteria Biosynthetic Diversity.</title>
        <authorList>
            <person name="Kalkreuter E."/>
            <person name="Kautsar S.A."/>
            <person name="Yang D."/>
            <person name="Bader C.D."/>
            <person name="Teijaro C.N."/>
            <person name="Fluegel L."/>
            <person name="Davis C.M."/>
            <person name="Simpson J.R."/>
            <person name="Lauterbach L."/>
            <person name="Steele A.D."/>
            <person name="Gui C."/>
            <person name="Meng S."/>
            <person name="Li G."/>
            <person name="Viehrig K."/>
            <person name="Ye F."/>
            <person name="Su P."/>
            <person name="Kiefer A.F."/>
            <person name="Nichols A."/>
            <person name="Cepeda A.J."/>
            <person name="Yan W."/>
            <person name="Fan B."/>
            <person name="Jiang Y."/>
            <person name="Adhikari A."/>
            <person name="Zheng C.-J."/>
            <person name="Schuster L."/>
            <person name="Cowan T.M."/>
            <person name="Smanski M.J."/>
            <person name="Chevrette M.G."/>
            <person name="De Carvalho L.P.S."/>
            <person name="Shen B."/>
        </authorList>
    </citation>
    <scope>NUCLEOTIDE SEQUENCE [LARGE SCALE GENOMIC DNA]</scope>
    <source>
        <strain evidence="9 10">NPDC006434</strain>
    </source>
</reference>
<evidence type="ECO:0000313" key="9">
    <source>
        <dbReference type="EMBL" id="MET9843132.1"/>
    </source>
</evidence>
<evidence type="ECO:0000256" key="8">
    <source>
        <dbReference type="SAM" id="Phobius"/>
    </source>
</evidence>
<feature type="transmembrane region" description="Helical" evidence="8">
    <location>
        <begin position="167"/>
        <end position="184"/>
    </location>
</feature>
<dbReference type="InterPro" id="IPR036458">
    <property type="entry name" value="Na:dicarbo_symporter_sf"/>
</dbReference>
<proteinExistence type="predicted"/>
<evidence type="ECO:0000313" key="10">
    <source>
        <dbReference type="Proteomes" id="UP001550210"/>
    </source>
</evidence>
<dbReference type="Proteomes" id="UP001550210">
    <property type="component" value="Unassembled WGS sequence"/>
</dbReference>
<comment type="subcellular location">
    <subcellularLocation>
        <location evidence="1">Cell membrane</location>
        <topology evidence="1">Multi-pass membrane protein</topology>
    </subcellularLocation>
</comment>
<dbReference type="PANTHER" id="PTHR42865">
    <property type="entry name" value="PROTON/GLUTAMATE-ASPARTATE SYMPORTER"/>
    <property type="match status" value="1"/>
</dbReference>
<dbReference type="Pfam" id="PF00375">
    <property type="entry name" value="SDF"/>
    <property type="match status" value="1"/>
</dbReference>
<evidence type="ECO:0000256" key="2">
    <source>
        <dbReference type="ARBA" id="ARBA00022448"/>
    </source>
</evidence>
<evidence type="ECO:0000256" key="5">
    <source>
        <dbReference type="ARBA" id="ARBA00022989"/>
    </source>
</evidence>
<dbReference type="PRINTS" id="PR00173">
    <property type="entry name" value="EDTRNSPORT"/>
</dbReference>
<sequence>MDTAHPRPGTDTDNSPARPAGFWRRCLRMPIGVQSIIAVGLGALVGSLAPAAGEQMKILGEVFLNLVQVVVLPLVFPLIVLGIARMESVKKVGRIAGKAILYFEIVTTVVLLIAVGLAKLTGIGKGAPVQGADADDLDGLSQGIDFHELILHAVPKNIFAAFGEGNLLGAITFALLVGVAMAAIGTKSEPFAEVLESVASVMFKVVGYVIRIAPLGVLGFISYDVAHYGFGNLRTLLGFIAVVYTGLAVVVGVLFPLIAALYRIRYVELLRSIAGLAGIAFVTRSSESVLAPLMGRLEAFGLSRSTTSFVVPLGYSFNTDGSVLYQAAALVFLANAYGADTSLPALLLMVGVLVILSKGMAGVASASIVVLIAAGNSIGLPAEGIALLLGVDFIVDMARTGVNVIGNSLAAAVIDSSEKRREATRGGPGEPDAPTDSDEATAPGTPVGPDVPTDPGGPSGADTSVDPGSTFGHESPVAPGSPPASDGPAEPRHMGLRKEAAQ</sequence>
<feature type="transmembrane region" description="Helical" evidence="8">
    <location>
        <begin position="62"/>
        <end position="83"/>
    </location>
</feature>
<feature type="compositionally biased region" description="Low complexity" evidence="7">
    <location>
        <begin position="443"/>
        <end position="456"/>
    </location>
</feature>
<keyword evidence="4 8" id="KW-0812">Transmembrane</keyword>